<reference evidence="2 3" key="1">
    <citation type="journal article" date="2017" name="Antonie Van Leeuwenhoek">
        <title>Phylogenomic resolution of the bacterial genus Pantoea and its relationship with Erwinia and Tatumella.</title>
        <authorList>
            <person name="Palmer M."/>
            <person name="Steenkamp E.T."/>
            <person name="Coetzee M.P."/>
            <person name="Chan W.Y."/>
            <person name="van Zyl E."/>
            <person name="De Maayer P."/>
            <person name="Coutinho T.A."/>
            <person name="Blom J."/>
            <person name="Smits T.H."/>
            <person name="Duffy B."/>
            <person name="Venter S.N."/>
        </authorList>
    </citation>
    <scope>NUCLEOTIDE SEQUENCE [LARGE SCALE GENOMIC DNA]</scope>
    <source>
        <strain evidence="2 3">LMG 2657</strain>
    </source>
</reference>
<dbReference type="SUPFAM" id="SSF69118">
    <property type="entry name" value="AhpD-like"/>
    <property type="match status" value="1"/>
</dbReference>
<dbReference type="InterPro" id="IPR052512">
    <property type="entry name" value="4CMD/NDH-1_regulator"/>
</dbReference>
<dbReference type="AlphaFoldDB" id="A0A1X1EKT7"/>
<keyword evidence="3" id="KW-1185">Reference proteome</keyword>
<dbReference type="GO" id="GO:0051920">
    <property type="term" value="F:peroxiredoxin activity"/>
    <property type="evidence" value="ECO:0007669"/>
    <property type="project" value="InterPro"/>
</dbReference>
<dbReference type="STRING" id="55209.HA50_23210"/>
<dbReference type="PANTHER" id="PTHR33570">
    <property type="entry name" value="4-CARBOXYMUCONOLACTONE DECARBOXYLASE FAMILY PROTEIN"/>
    <property type="match status" value="1"/>
</dbReference>
<proteinExistence type="predicted"/>
<dbReference type="RefSeq" id="WP_084879250.1">
    <property type="nucleotide sequence ID" value="NZ_JAGGMY010000002.1"/>
</dbReference>
<dbReference type="InterPro" id="IPR003779">
    <property type="entry name" value="CMD-like"/>
</dbReference>
<dbReference type="Gene3D" id="1.20.1290.10">
    <property type="entry name" value="AhpD-like"/>
    <property type="match status" value="1"/>
</dbReference>
<sequence length="229" mass="25846">MPQDYLNEVAPALEKYSQNILQQDVWKRPELNLRDRSLITLAAMIARDQHTELKKYMELALNNGVKPSEISEMITQLAFYAGRENALNAAKVAWEIFHERHVNMKEMPAAEPVLAPVDERSEAHRLDAVQHLFGNTGRPLARYTTDVLFRNLWLRPGLTPRDRSLVTVSALIANGKSAEMPLHLQRAMDNGLSQAQAEEMIAQLAFYIGWPNAFSAQSVATAVFNNRGH</sequence>
<evidence type="ECO:0000313" key="2">
    <source>
        <dbReference type="EMBL" id="ORM89531.1"/>
    </source>
</evidence>
<evidence type="ECO:0000259" key="1">
    <source>
        <dbReference type="Pfam" id="PF02627"/>
    </source>
</evidence>
<dbReference type="PANTHER" id="PTHR33570:SF9">
    <property type="entry name" value="BLL4600 PROTEIN"/>
    <property type="match status" value="1"/>
</dbReference>
<dbReference type="EMBL" id="MLJI01000002">
    <property type="protein sequence ID" value="ORM89531.1"/>
    <property type="molecule type" value="Genomic_DNA"/>
</dbReference>
<name>A0A1X1EKT7_PANCY</name>
<accession>A0A1X1EKT7</accession>
<feature type="domain" description="Carboxymuconolactone decarboxylase-like" evidence="1">
    <location>
        <begin position="140"/>
        <end position="221"/>
    </location>
</feature>
<protein>
    <submittedName>
        <fullName evidence="2">4-carboxymuconolactone decarboxylase</fullName>
    </submittedName>
</protein>
<dbReference type="Pfam" id="PF02627">
    <property type="entry name" value="CMD"/>
    <property type="match status" value="2"/>
</dbReference>
<evidence type="ECO:0000313" key="3">
    <source>
        <dbReference type="Proteomes" id="UP000193749"/>
    </source>
</evidence>
<dbReference type="Proteomes" id="UP000193749">
    <property type="component" value="Unassembled WGS sequence"/>
</dbReference>
<gene>
    <name evidence="2" type="ORF">HA50_23210</name>
</gene>
<dbReference type="InterPro" id="IPR029032">
    <property type="entry name" value="AhpD-like"/>
</dbReference>
<feature type="domain" description="Carboxymuconolactone decarboxylase-like" evidence="1">
    <location>
        <begin position="11"/>
        <end position="93"/>
    </location>
</feature>
<organism evidence="2 3">
    <name type="scientific">Pantoea cypripedii</name>
    <name type="common">Pectobacterium cypripedii</name>
    <name type="synonym">Erwinia cypripedii</name>
    <dbReference type="NCBI Taxonomy" id="55209"/>
    <lineage>
        <taxon>Bacteria</taxon>
        <taxon>Pseudomonadati</taxon>
        <taxon>Pseudomonadota</taxon>
        <taxon>Gammaproteobacteria</taxon>
        <taxon>Enterobacterales</taxon>
        <taxon>Erwiniaceae</taxon>
        <taxon>Pantoea</taxon>
    </lineage>
</organism>
<comment type="caution">
    <text evidence="2">The sequence shown here is derived from an EMBL/GenBank/DDBJ whole genome shotgun (WGS) entry which is preliminary data.</text>
</comment>